<evidence type="ECO:0000313" key="2">
    <source>
        <dbReference type="Proteomes" id="UP000489600"/>
    </source>
</evidence>
<sequence length="62" mass="7128">MPNLEQVMLYRDTPFDDDLSIQSTELQMLENVASPKCKIQVISDNISFSSTVHSYYTTPRND</sequence>
<organism evidence="1 2">
    <name type="scientific">Arabis nemorensis</name>
    <dbReference type="NCBI Taxonomy" id="586526"/>
    <lineage>
        <taxon>Eukaryota</taxon>
        <taxon>Viridiplantae</taxon>
        <taxon>Streptophyta</taxon>
        <taxon>Embryophyta</taxon>
        <taxon>Tracheophyta</taxon>
        <taxon>Spermatophyta</taxon>
        <taxon>Magnoliopsida</taxon>
        <taxon>eudicotyledons</taxon>
        <taxon>Gunneridae</taxon>
        <taxon>Pentapetalae</taxon>
        <taxon>rosids</taxon>
        <taxon>malvids</taxon>
        <taxon>Brassicales</taxon>
        <taxon>Brassicaceae</taxon>
        <taxon>Arabideae</taxon>
        <taxon>Arabis</taxon>
    </lineage>
</organism>
<name>A0A565BY10_9BRAS</name>
<dbReference type="Proteomes" id="UP000489600">
    <property type="component" value="Unassembled WGS sequence"/>
</dbReference>
<proteinExistence type="predicted"/>
<reference evidence="1" key="1">
    <citation type="submission" date="2019-07" db="EMBL/GenBank/DDBJ databases">
        <authorList>
            <person name="Dittberner H."/>
        </authorList>
    </citation>
    <scope>NUCLEOTIDE SEQUENCE [LARGE SCALE GENOMIC DNA]</scope>
</reference>
<comment type="caution">
    <text evidence="1">The sequence shown here is derived from an EMBL/GenBank/DDBJ whole genome shotgun (WGS) entry which is preliminary data.</text>
</comment>
<dbReference type="EMBL" id="CABITT030000005">
    <property type="protein sequence ID" value="VVB06231.1"/>
    <property type="molecule type" value="Genomic_DNA"/>
</dbReference>
<protein>
    <submittedName>
        <fullName evidence="1">Uncharacterized protein</fullName>
    </submittedName>
</protein>
<dbReference type="AlphaFoldDB" id="A0A565BY10"/>
<keyword evidence="2" id="KW-1185">Reference proteome</keyword>
<dbReference type="OrthoDB" id="612216at2759"/>
<evidence type="ECO:0000313" key="1">
    <source>
        <dbReference type="EMBL" id="VVB06231.1"/>
    </source>
</evidence>
<gene>
    <name evidence="1" type="ORF">ANE_LOCUS16675</name>
</gene>
<accession>A0A565BY10</accession>